<dbReference type="InterPro" id="IPR042099">
    <property type="entry name" value="ANL_N_sf"/>
</dbReference>
<evidence type="ECO:0000256" key="2">
    <source>
        <dbReference type="ARBA" id="ARBA00022840"/>
    </source>
</evidence>
<dbReference type="GO" id="GO:0004467">
    <property type="term" value="F:long-chain fatty acid-CoA ligase activity"/>
    <property type="evidence" value="ECO:0007669"/>
    <property type="project" value="TreeGrafter"/>
</dbReference>
<dbReference type="AlphaFoldDB" id="A0A399SWU2"/>
<dbReference type="SUPFAM" id="SSF56801">
    <property type="entry name" value="Acetyl-CoA synthetase-like"/>
    <property type="match status" value="1"/>
</dbReference>
<evidence type="ECO:0000256" key="1">
    <source>
        <dbReference type="ARBA" id="ARBA00022741"/>
    </source>
</evidence>
<dbReference type="PANTHER" id="PTHR43272">
    <property type="entry name" value="LONG-CHAIN-FATTY-ACID--COA LIGASE"/>
    <property type="match status" value="1"/>
</dbReference>
<keyword evidence="4" id="KW-0436">Ligase</keyword>
<evidence type="ECO:0000313" key="4">
    <source>
        <dbReference type="EMBL" id="RIJ46631.1"/>
    </source>
</evidence>
<dbReference type="GO" id="GO:0005524">
    <property type="term" value="F:ATP binding"/>
    <property type="evidence" value="ECO:0007669"/>
    <property type="project" value="UniProtKB-KW"/>
</dbReference>
<dbReference type="GO" id="GO:0016020">
    <property type="term" value="C:membrane"/>
    <property type="evidence" value="ECO:0007669"/>
    <property type="project" value="TreeGrafter"/>
</dbReference>
<dbReference type="Pfam" id="PF00501">
    <property type="entry name" value="AMP-binding"/>
    <property type="match status" value="1"/>
</dbReference>
<dbReference type="InterPro" id="IPR000873">
    <property type="entry name" value="AMP-dep_synth/lig_dom"/>
</dbReference>
<comment type="caution">
    <text evidence="4">The sequence shown here is derived from an EMBL/GenBank/DDBJ whole genome shotgun (WGS) entry which is preliminary data.</text>
</comment>
<gene>
    <name evidence="4" type="ORF">D1614_18365</name>
</gene>
<dbReference type="EMBL" id="QWGR01000013">
    <property type="protein sequence ID" value="RIJ46631.1"/>
    <property type="molecule type" value="Genomic_DNA"/>
</dbReference>
<protein>
    <submittedName>
        <fullName evidence="4">Long-chain fatty acid--CoA ligase</fullName>
    </submittedName>
</protein>
<dbReference type="Proteomes" id="UP000265926">
    <property type="component" value="Unassembled WGS sequence"/>
</dbReference>
<evidence type="ECO:0000259" key="3">
    <source>
        <dbReference type="Pfam" id="PF00501"/>
    </source>
</evidence>
<evidence type="ECO:0000313" key="5">
    <source>
        <dbReference type="Proteomes" id="UP000265926"/>
    </source>
</evidence>
<proteinExistence type="predicted"/>
<feature type="domain" description="AMP-dependent synthetase/ligase" evidence="3">
    <location>
        <begin position="8"/>
        <end position="439"/>
    </location>
</feature>
<dbReference type="RefSeq" id="WP_119439439.1">
    <property type="nucleotide sequence ID" value="NZ_QWGR01000013.1"/>
</dbReference>
<dbReference type="OrthoDB" id="9803968at2"/>
<sequence>MKTIIELFETAVANYPDNIYLWEKKNGKYEGTTYKETHDKVLDLAAGLIQMGFQKGDRAALLADGRNDWIISELGMLYAGGINVPLSVRLQENELTFRLKHSGSKYIFVSRQHQIKVEDIRNELPDLEKIVYLDGKENPGEQEIDYSEIMSAGAKFRKENPQQVEAIWKGIQPDDVANISYTSGTTADPKGIMLSHLNYAANVVQSNSLLDLKQDWITLAILPWDHAFAHTTCLYVFMYKGASIASVEVGNTPLETLKNIPKNIQEIKPTLMMSVPAYSKTFRKNIEAGIRKKGEGLFKLYNFALKVAYAHNGYGNNRGKGFRFFLKPLYWIFDQILFSKIKDGFGGNMKFFIGGGALLDVELQRYFYAIGMPICQGYGLTEAAPVISSNIPKDVKFGSSGKLVKNLELKIVDDEGVELPIGQKGEICVKGDNVMLGYWNNPTATAETLKNGWLHTGDMGYMGKDNFLYVLGRFKSLLISNDGEKYSPEGIEEAIVDQSHYIQQVMLYNNQNPYTVGMVVPDIEAINRELKNRNIEKGTPEGHKEAIQIIQSELNEYKKGGKYEGMFPERWLPATVAVLPYAFTADNKMLNATMKMVRGQVVEQFAKELDFLYTPASKNIENEMNIAAIEQWYN</sequence>
<organism evidence="4 5">
    <name type="scientific">Maribellus luteus</name>
    <dbReference type="NCBI Taxonomy" id="2305463"/>
    <lineage>
        <taxon>Bacteria</taxon>
        <taxon>Pseudomonadati</taxon>
        <taxon>Bacteroidota</taxon>
        <taxon>Bacteroidia</taxon>
        <taxon>Marinilabiliales</taxon>
        <taxon>Prolixibacteraceae</taxon>
        <taxon>Maribellus</taxon>
    </lineage>
</organism>
<keyword evidence="5" id="KW-1185">Reference proteome</keyword>
<dbReference type="Gene3D" id="3.40.50.12780">
    <property type="entry name" value="N-terminal domain of ligase-like"/>
    <property type="match status" value="1"/>
</dbReference>
<dbReference type="PANTHER" id="PTHR43272:SF33">
    <property type="entry name" value="AMP-BINDING DOMAIN-CONTAINING PROTEIN-RELATED"/>
    <property type="match status" value="1"/>
</dbReference>
<keyword evidence="2" id="KW-0067">ATP-binding</keyword>
<reference evidence="4 5" key="1">
    <citation type="submission" date="2018-08" db="EMBL/GenBank/DDBJ databases">
        <title>Pallidiluteibacterium maritimus gen. nov., sp. nov., isolated from coastal sediment.</title>
        <authorList>
            <person name="Zhou L.Y."/>
        </authorList>
    </citation>
    <scope>NUCLEOTIDE SEQUENCE [LARGE SCALE GENOMIC DNA]</scope>
    <source>
        <strain evidence="4 5">XSD2</strain>
    </source>
</reference>
<keyword evidence="1" id="KW-0547">Nucleotide-binding</keyword>
<accession>A0A399SWU2</accession>
<name>A0A399SWU2_9BACT</name>